<evidence type="ECO:0000256" key="1">
    <source>
        <dbReference type="ARBA" id="ARBA00004123"/>
    </source>
</evidence>
<proteinExistence type="predicted"/>
<keyword evidence="3 6" id="KW-0694">RNA-binding</keyword>
<feature type="compositionally biased region" description="Low complexity" evidence="7">
    <location>
        <begin position="54"/>
        <end position="64"/>
    </location>
</feature>
<organism evidence="9">
    <name type="scientific">Timema shepardi</name>
    <name type="common">Walking stick</name>
    <dbReference type="NCBI Taxonomy" id="629360"/>
    <lineage>
        <taxon>Eukaryota</taxon>
        <taxon>Metazoa</taxon>
        <taxon>Ecdysozoa</taxon>
        <taxon>Arthropoda</taxon>
        <taxon>Hexapoda</taxon>
        <taxon>Insecta</taxon>
        <taxon>Pterygota</taxon>
        <taxon>Neoptera</taxon>
        <taxon>Polyneoptera</taxon>
        <taxon>Phasmatodea</taxon>
        <taxon>Timematodea</taxon>
        <taxon>Timematoidea</taxon>
        <taxon>Timematidae</taxon>
        <taxon>Timema</taxon>
    </lineage>
</organism>
<dbReference type="InterPro" id="IPR000504">
    <property type="entry name" value="RRM_dom"/>
</dbReference>
<dbReference type="Gene3D" id="3.30.70.330">
    <property type="match status" value="1"/>
</dbReference>
<keyword evidence="2" id="KW-0507">mRNA processing</keyword>
<comment type="subcellular location">
    <subcellularLocation>
        <location evidence="1">Nucleus</location>
    </subcellularLocation>
</comment>
<evidence type="ECO:0000256" key="3">
    <source>
        <dbReference type="ARBA" id="ARBA00022884"/>
    </source>
</evidence>
<name>A0A7R9B338_TIMSH</name>
<evidence type="ECO:0000256" key="5">
    <source>
        <dbReference type="ARBA" id="ARBA00023242"/>
    </source>
</evidence>
<dbReference type="PROSITE" id="PS50102">
    <property type="entry name" value="RRM"/>
    <property type="match status" value="1"/>
</dbReference>
<dbReference type="PANTHER" id="PTHR15481:SF0">
    <property type="entry name" value="LD23870P-RELATED"/>
    <property type="match status" value="1"/>
</dbReference>
<dbReference type="InterPro" id="IPR035979">
    <property type="entry name" value="RBD_domain_sf"/>
</dbReference>
<evidence type="ECO:0000256" key="7">
    <source>
        <dbReference type="SAM" id="MobiDB-lite"/>
    </source>
</evidence>
<feature type="region of interest" description="Disordered" evidence="7">
    <location>
        <begin position="302"/>
        <end position="332"/>
    </location>
</feature>
<feature type="region of interest" description="Disordered" evidence="7">
    <location>
        <begin position="15"/>
        <end position="69"/>
    </location>
</feature>
<dbReference type="InterPro" id="IPR012677">
    <property type="entry name" value="Nucleotide-bd_a/b_plait_sf"/>
</dbReference>
<feature type="compositionally biased region" description="Basic and acidic residues" evidence="7">
    <location>
        <begin position="21"/>
        <end position="47"/>
    </location>
</feature>
<dbReference type="SUPFAM" id="SSF54928">
    <property type="entry name" value="RNA-binding domain, RBD"/>
    <property type="match status" value="1"/>
</dbReference>
<dbReference type="Pfam" id="PF00076">
    <property type="entry name" value="RRM_1"/>
    <property type="match status" value="1"/>
</dbReference>
<dbReference type="EMBL" id="OC005461">
    <property type="protein sequence ID" value="CAD7265394.1"/>
    <property type="molecule type" value="Genomic_DNA"/>
</dbReference>
<feature type="compositionally biased region" description="Low complexity" evidence="7">
    <location>
        <begin position="124"/>
        <end position="166"/>
    </location>
</feature>
<feature type="domain" description="RRM" evidence="8">
    <location>
        <begin position="225"/>
        <end position="297"/>
    </location>
</feature>
<keyword evidence="5" id="KW-0539">Nucleus</keyword>
<feature type="region of interest" description="Disordered" evidence="7">
    <location>
        <begin position="120"/>
        <end position="226"/>
    </location>
</feature>
<dbReference type="GO" id="GO:0000398">
    <property type="term" value="P:mRNA splicing, via spliceosome"/>
    <property type="evidence" value="ECO:0007669"/>
    <property type="project" value="TreeGrafter"/>
</dbReference>
<dbReference type="SMART" id="SM00360">
    <property type="entry name" value="RRM"/>
    <property type="match status" value="1"/>
</dbReference>
<dbReference type="InterPro" id="IPR034201">
    <property type="entry name" value="RNPS1_RRM"/>
</dbReference>
<reference evidence="9" key="1">
    <citation type="submission" date="2020-11" db="EMBL/GenBank/DDBJ databases">
        <authorList>
            <person name="Tran Van P."/>
        </authorList>
    </citation>
    <scope>NUCLEOTIDE SEQUENCE</scope>
</reference>
<evidence type="ECO:0000313" key="9">
    <source>
        <dbReference type="EMBL" id="CAD7265394.1"/>
    </source>
</evidence>
<protein>
    <recommendedName>
        <fullName evidence="8">RRM domain-containing protein</fullName>
    </recommendedName>
</protein>
<feature type="compositionally biased region" description="Basic and acidic residues" evidence="7">
    <location>
        <begin position="180"/>
        <end position="201"/>
    </location>
</feature>
<feature type="compositionally biased region" description="Pro residues" evidence="7">
    <location>
        <begin position="304"/>
        <end position="321"/>
    </location>
</feature>
<dbReference type="GO" id="GO:0005737">
    <property type="term" value="C:cytoplasm"/>
    <property type="evidence" value="ECO:0007669"/>
    <property type="project" value="TreeGrafter"/>
</dbReference>
<dbReference type="AlphaFoldDB" id="A0A7R9B338"/>
<evidence type="ECO:0000259" key="8">
    <source>
        <dbReference type="PROSITE" id="PS50102"/>
    </source>
</evidence>
<keyword evidence="4" id="KW-0508">mRNA splicing</keyword>
<gene>
    <name evidence="9" type="ORF">TSIB3V08_LOCUS9434</name>
</gene>
<dbReference type="GO" id="GO:0005654">
    <property type="term" value="C:nucleoplasm"/>
    <property type="evidence" value="ECO:0007669"/>
    <property type="project" value="TreeGrafter"/>
</dbReference>
<dbReference type="GO" id="GO:0061574">
    <property type="term" value="C:ASAP complex"/>
    <property type="evidence" value="ECO:0007669"/>
    <property type="project" value="TreeGrafter"/>
</dbReference>
<accession>A0A7R9B338</accession>
<evidence type="ECO:0000256" key="6">
    <source>
        <dbReference type="PROSITE-ProRule" id="PRU00176"/>
    </source>
</evidence>
<dbReference type="CDD" id="cd12365">
    <property type="entry name" value="RRM_RNPS1"/>
    <property type="match status" value="1"/>
</dbReference>
<dbReference type="GO" id="GO:0003723">
    <property type="term" value="F:RNA binding"/>
    <property type="evidence" value="ECO:0007669"/>
    <property type="project" value="UniProtKB-UniRule"/>
</dbReference>
<feature type="compositionally biased region" description="Basic residues" evidence="7">
    <location>
        <begin position="202"/>
        <end position="217"/>
    </location>
</feature>
<dbReference type="PANTHER" id="PTHR15481">
    <property type="entry name" value="RIBONUCLEIC ACID BINDING PROTEIN S1"/>
    <property type="match status" value="1"/>
</dbReference>
<evidence type="ECO:0000256" key="4">
    <source>
        <dbReference type="ARBA" id="ARBA00023187"/>
    </source>
</evidence>
<sequence length="332" mass="36564">MTSLVLTDSFEKLPDQIMARNKRDASNGKSDSDSEASEKDTKKERGRDKKKKSASSSSGSGSSSRSEDCIKLFERQRPYLKWRKTGVIALADETIILKPTPRGGSWAFRIHGYQDLEKTASICSSGSSSRSSSGSSSSHSSSSGSSSHSSSSSSSSGSSTSSSTTRARPKRKPGSPSHSKSPDVKKVKEKEEKKKKPEKPKPKVRSRSPSPRRKRKERSPTPRPIKIHVGRLTRNVTREHILEIFSTYGAVKSVEFPSDRCHPHNGRGFAYIEFETPNEAENAMKHMDGGQIDGQEITAAPVLLPKPRPPPPRRSPPPIRRAPPRRAWSPPR</sequence>
<evidence type="ECO:0000256" key="2">
    <source>
        <dbReference type="ARBA" id="ARBA00022664"/>
    </source>
</evidence>